<comment type="caution">
    <text evidence="1">The sequence shown here is derived from an EMBL/GenBank/DDBJ whole genome shotgun (WGS) entry which is preliminary data.</text>
</comment>
<reference evidence="1" key="1">
    <citation type="journal article" date="2022" name="Int. J. Syst. Evol. Microbiol.">
        <title>Prevotella lacticifex sp. nov., isolated from the rumen of cows.</title>
        <authorList>
            <person name="Shinkai T."/>
            <person name="Ikeyama N."/>
            <person name="Kumagai M."/>
            <person name="Ohmori H."/>
            <person name="Sakamoto M."/>
            <person name="Ohkuma M."/>
            <person name="Mitsumori M."/>
        </authorList>
    </citation>
    <scope>NUCLEOTIDE SEQUENCE</scope>
    <source>
        <strain evidence="1">R5076</strain>
    </source>
</reference>
<sequence length="134" mass="16222">MEVSKKDKRICRELIHRALEKECERFVKSIQRLASKPIPLAVLNEPYREDNGRSVEGPWHKIYIQIFKRVHNYDRHVAHRYNNCYGSHQLNVIKELYLDKLVTDEDLQRFNQPLRDHFNEWIKLCKLYGEIDDD</sequence>
<dbReference type="Gene3D" id="6.10.140.1840">
    <property type="match status" value="1"/>
</dbReference>
<dbReference type="InterPro" id="IPR053747">
    <property type="entry name" value="Fluoresc_Recovery_Reg"/>
</dbReference>
<dbReference type="AlphaFoldDB" id="A0A9R1C7U7"/>
<dbReference type="RefSeq" id="WP_223929468.1">
    <property type="nucleotide sequence ID" value="NZ_BPTU01000003.1"/>
</dbReference>
<evidence type="ECO:0000313" key="2">
    <source>
        <dbReference type="Proteomes" id="UP000825483"/>
    </source>
</evidence>
<gene>
    <name evidence="1" type="ORF">PRLR5076_04760</name>
</gene>
<accession>A0A9R1C7U7</accession>
<dbReference type="EMBL" id="BPUB01000001">
    <property type="protein sequence ID" value="GJG57625.1"/>
    <property type="molecule type" value="Genomic_DNA"/>
</dbReference>
<keyword evidence="2" id="KW-1185">Reference proteome</keyword>
<dbReference type="GeneID" id="72468531"/>
<proteinExistence type="predicted"/>
<protein>
    <submittedName>
        <fullName evidence="1">Uncharacterized protein</fullName>
    </submittedName>
</protein>
<evidence type="ECO:0000313" key="1">
    <source>
        <dbReference type="EMBL" id="GJG57625.1"/>
    </source>
</evidence>
<name>A0A9R1C7U7_9BACT</name>
<dbReference type="Proteomes" id="UP000825483">
    <property type="component" value="Unassembled WGS sequence"/>
</dbReference>
<organism evidence="1 2">
    <name type="scientific">Prevotella lacticifex</name>
    <dbReference type="NCBI Taxonomy" id="2854755"/>
    <lineage>
        <taxon>Bacteria</taxon>
        <taxon>Pseudomonadati</taxon>
        <taxon>Bacteroidota</taxon>
        <taxon>Bacteroidia</taxon>
        <taxon>Bacteroidales</taxon>
        <taxon>Prevotellaceae</taxon>
        <taxon>Prevotella</taxon>
    </lineage>
</organism>